<reference evidence="2 3" key="1">
    <citation type="submission" date="2009-12" db="EMBL/GenBank/DDBJ databases">
        <title>The draft genome of Batrachochytrium dendrobatidis.</title>
        <authorList>
            <consortium name="US DOE Joint Genome Institute (JGI-PGF)"/>
            <person name="Kuo A."/>
            <person name="Salamov A."/>
            <person name="Schmutz J."/>
            <person name="Lucas S."/>
            <person name="Pitluck S."/>
            <person name="Rosenblum E."/>
            <person name="Stajich J."/>
            <person name="Eisen M."/>
            <person name="Grigoriev I.V."/>
        </authorList>
    </citation>
    <scope>NUCLEOTIDE SEQUENCE [LARGE SCALE GENOMIC DNA]</scope>
    <source>
        <strain evidence="3">JAM81 / FGSC 10211</strain>
    </source>
</reference>
<keyword evidence="1" id="KW-0732">Signal</keyword>
<feature type="non-terminal residue" evidence="2">
    <location>
        <position position="81"/>
    </location>
</feature>
<proteinExistence type="predicted"/>
<dbReference type="HOGENOM" id="CLU_2580183_0_0_1"/>
<evidence type="ECO:0000256" key="1">
    <source>
        <dbReference type="SAM" id="SignalP"/>
    </source>
</evidence>
<protein>
    <submittedName>
        <fullName evidence="2">Uncharacterized protein</fullName>
    </submittedName>
</protein>
<dbReference type="RefSeq" id="XP_006676741.1">
    <property type="nucleotide sequence ID" value="XM_006676678.1"/>
</dbReference>
<dbReference type="InParanoid" id="F4NXB9"/>
<dbReference type="Proteomes" id="UP000007241">
    <property type="component" value="Unassembled WGS sequence"/>
</dbReference>
<evidence type="ECO:0000313" key="3">
    <source>
        <dbReference type="Proteomes" id="UP000007241"/>
    </source>
</evidence>
<organism evidence="2 3">
    <name type="scientific">Batrachochytrium dendrobatidis (strain JAM81 / FGSC 10211)</name>
    <name type="common">Frog chytrid fungus</name>
    <dbReference type="NCBI Taxonomy" id="684364"/>
    <lineage>
        <taxon>Eukaryota</taxon>
        <taxon>Fungi</taxon>
        <taxon>Fungi incertae sedis</taxon>
        <taxon>Chytridiomycota</taxon>
        <taxon>Chytridiomycota incertae sedis</taxon>
        <taxon>Chytridiomycetes</taxon>
        <taxon>Rhizophydiales</taxon>
        <taxon>Rhizophydiales incertae sedis</taxon>
        <taxon>Batrachochytrium</taxon>
    </lineage>
</organism>
<sequence>MVQLVCLSLPAADLAAGLAAPAAGEAPDAGEALPDPPVVGAPGVGAPAPALAPSLPGKVTVARSPLVFFSNRRISVKDCQL</sequence>
<accession>F4NXB9</accession>
<dbReference type="EMBL" id="GL882880">
    <property type="protein sequence ID" value="EGF82648.1"/>
    <property type="molecule type" value="Genomic_DNA"/>
</dbReference>
<dbReference type="AlphaFoldDB" id="F4NXB9"/>
<gene>
    <name evidence="2" type="ORF">BATDEDRAFT_31309</name>
</gene>
<feature type="chain" id="PRO_5003312528" evidence="1">
    <location>
        <begin position="20"/>
        <end position="81"/>
    </location>
</feature>
<dbReference type="GeneID" id="18240023"/>
<name>F4NXB9_BATDJ</name>
<keyword evidence="3" id="KW-1185">Reference proteome</keyword>
<evidence type="ECO:0000313" key="2">
    <source>
        <dbReference type="EMBL" id="EGF82648.1"/>
    </source>
</evidence>
<feature type="signal peptide" evidence="1">
    <location>
        <begin position="1"/>
        <end position="19"/>
    </location>
</feature>